<dbReference type="OrthoDB" id="89349at2759"/>
<dbReference type="GO" id="GO:0008810">
    <property type="term" value="F:cellulase activity"/>
    <property type="evidence" value="ECO:0007669"/>
    <property type="project" value="InterPro"/>
</dbReference>
<keyword evidence="2" id="KW-0378">Hydrolase</keyword>
<dbReference type="InterPro" id="IPR002594">
    <property type="entry name" value="GH12"/>
</dbReference>
<evidence type="ECO:0000256" key="1">
    <source>
        <dbReference type="ARBA" id="ARBA00005519"/>
    </source>
</evidence>
<reference evidence="4 5" key="1">
    <citation type="journal article" date="2019" name="Fungal Biol. Biotechnol.">
        <title>Draft genome sequence of fastidious pathogen Ceratobasidium theobromae, which causes vascular-streak dieback in Theobroma cacao.</title>
        <authorList>
            <person name="Ali S.S."/>
            <person name="Asman A."/>
            <person name="Shao J."/>
            <person name="Firmansyah A.P."/>
            <person name="Susilo A.W."/>
            <person name="Rosmana A."/>
            <person name="McMahon P."/>
            <person name="Junaid M."/>
            <person name="Guest D."/>
            <person name="Kheng T.Y."/>
            <person name="Meinhardt L.W."/>
            <person name="Bailey B.A."/>
        </authorList>
    </citation>
    <scope>NUCLEOTIDE SEQUENCE [LARGE SCALE GENOMIC DNA]</scope>
    <source>
        <strain evidence="4 5">CT2</strain>
    </source>
</reference>
<name>A0A5N5QGA1_9AGAM</name>
<keyword evidence="2" id="KW-0624">Polysaccharide degradation</keyword>
<keyword evidence="3" id="KW-0732">Signal</keyword>
<dbReference type="Pfam" id="PF01670">
    <property type="entry name" value="Glyco_hydro_12"/>
    <property type="match status" value="1"/>
</dbReference>
<evidence type="ECO:0000256" key="2">
    <source>
        <dbReference type="RuleBase" id="RU361163"/>
    </source>
</evidence>
<dbReference type="GO" id="GO:0000272">
    <property type="term" value="P:polysaccharide catabolic process"/>
    <property type="evidence" value="ECO:0007669"/>
    <property type="project" value="UniProtKB-KW"/>
</dbReference>
<dbReference type="AlphaFoldDB" id="A0A5N5QGA1"/>
<dbReference type="Gene3D" id="2.60.120.180">
    <property type="match status" value="1"/>
</dbReference>
<organism evidence="4 5">
    <name type="scientific">Ceratobasidium theobromae</name>
    <dbReference type="NCBI Taxonomy" id="1582974"/>
    <lineage>
        <taxon>Eukaryota</taxon>
        <taxon>Fungi</taxon>
        <taxon>Dikarya</taxon>
        <taxon>Basidiomycota</taxon>
        <taxon>Agaricomycotina</taxon>
        <taxon>Agaricomycetes</taxon>
        <taxon>Cantharellales</taxon>
        <taxon>Ceratobasidiaceae</taxon>
        <taxon>Ceratobasidium</taxon>
    </lineage>
</organism>
<comment type="caution">
    <text evidence="4">The sequence shown here is derived from an EMBL/GenBank/DDBJ whole genome shotgun (WGS) entry which is preliminary data.</text>
</comment>
<dbReference type="InterPro" id="IPR013319">
    <property type="entry name" value="GH11/12"/>
</dbReference>
<keyword evidence="2" id="KW-0326">Glycosidase</keyword>
<comment type="similarity">
    <text evidence="1 2">Belongs to the glycosyl hydrolase 12 (cellulase H) family.</text>
</comment>
<feature type="signal peptide" evidence="3">
    <location>
        <begin position="1"/>
        <end position="22"/>
    </location>
</feature>
<proteinExistence type="inferred from homology"/>
<evidence type="ECO:0000313" key="4">
    <source>
        <dbReference type="EMBL" id="KAB5590327.1"/>
    </source>
</evidence>
<dbReference type="EMBL" id="SSOP01000177">
    <property type="protein sequence ID" value="KAB5590327.1"/>
    <property type="molecule type" value="Genomic_DNA"/>
</dbReference>
<dbReference type="InterPro" id="IPR013320">
    <property type="entry name" value="ConA-like_dom_sf"/>
</dbReference>
<sequence>MVPQFAFFASMLLFLASAPLNASPTPSTPSTGLEKRFKTLKDQWDNENISGRFILYNNLWNKDKAARGGFQRTEATGYWYDGDRRTNVLAWQTQYNWNGNPREVKTYANAALTVGLRKSISAINSILTRWDWEYTAASGGLTANVAYDLWLSGSPNGEPHSKTSTFEIMIWISNRNAGPTGTQVATPNVGNKAWRLYQGQVENWTVYSFIPPAGVEITGYEADLKLFLSA</sequence>
<dbReference type="PANTHER" id="PTHR34002">
    <property type="entry name" value="BLR1656 PROTEIN"/>
    <property type="match status" value="1"/>
</dbReference>
<evidence type="ECO:0000313" key="5">
    <source>
        <dbReference type="Proteomes" id="UP000383932"/>
    </source>
</evidence>
<protein>
    <submittedName>
        <fullName evidence="4">Putative effector protein/endo-beta-1,4-glucanase A</fullName>
    </submittedName>
</protein>
<evidence type="ECO:0000256" key="3">
    <source>
        <dbReference type="SAM" id="SignalP"/>
    </source>
</evidence>
<dbReference type="SUPFAM" id="SSF49899">
    <property type="entry name" value="Concanavalin A-like lectins/glucanases"/>
    <property type="match status" value="1"/>
</dbReference>
<feature type="chain" id="PRO_5024319118" evidence="3">
    <location>
        <begin position="23"/>
        <end position="230"/>
    </location>
</feature>
<keyword evidence="5" id="KW-1185">Reference proteome</keyword>
<gene>
    <name evidence="4" type="ORF">CTheo_6217</name>
</gene>
<keyword evidence="2" id="KW-0119">Carbohydrate metabolism</keyword>
<dbReference type="PANTHER" id="PTHR34002:SF11">
    <property type="entry name" value="CONCANAVALIN A-LIKE LECTIN_GLUCANASE"/>
    <property type="match status" value="1"/>
</dbReference>
<accession>A0A5N5QGA1</accession>
<dbReference type="Proteomes" id="UP000383932">
    <property type="component" value="Unassembled WGS sequence"/>
</dbReference>